<dbReference type="InterPro" id="IPR011579">
    <property type="entry name" value="ATPase_dom"/>
</dbReference>
<dbReference type="PANTHER" id="PTHR34301:SF8">
    <property type="entry name" value="ATPASE DOMAIN-CONTAINING PROTEIN"/>
    <property type="match status" value="1"/>
</dbReference>
<sequence length="394" mass="45721">MNSLPVVIPKDINKYFFNRKKEISQINANLSLLDMDVANQFLITGYRGVGKTFLLKKILNDQPDKYLTAYIDLSKIYGAQKGELTEEKVIKEILDKINETINKDEKLYDNIKSHITNFINQLKLKNYDLSNIKLTHIELPEIKDNYLKLSKFTMELPQLIVDSSPDIKGFIIVIDEFQLLKSLKKPDAFFWLIRSYSQEQFNVSYIFTGSVSQTGEIINMINGQNGAFGGRMLQFNIDPFTKDQTKRYLNERLSSLKFTDGGFERFYSCTRGIPAYINSLASILPSNIECDEEIIKETLLLNVDQIVIMWLYVWGSLTSIEKEMIIFMVENEHVNWSLLARELNYSKSTITKYVDSLLNKGIIEHTFNKEYVLSDKMLKTWLEIKYENDGIYPA</sequence>
<dbReference type="SUPFAM" id="SSF46785">
    <property type="entry name" value="Winged helix' DNA-binding domain"/>
    <property type="match status" value="1"/>
</dbReference>
<protein>
    <recommendedName>
        <fullName evidence="1">ATPase domain-containing protein</fullName>
    </recommendedName>
</protein>
<dbReference type="Proteomes" id="UP000323439">
    <property type="component" value="Unassembled WGS sequence"/>
</dbReference>
<dbReference type="Gene3D" id="1.10.10.10">
    <property type="entry name" value="Winged helix-like DNA-binding domain superfamily/Winged helix DNA-binding domain"/>
    <property type="match status" value="1"/>
</dbReference>
<dbReference type="PANTHER" id="PTHR34301">
    <property type="entry name" value="DNA-BINDING PROTEIN-RELATED"/>
    <property type="match status" value="1"/>
</dbReference>
<dbReference type="SUPFAM" id="SSF52540">
    <property type="entry name" value="P-loop containing nucleoside triphosphate hydrolases"/>
    <property type="match status" value="1"/>
</dbReference>
<dbReference type="Gene3D" id="3.40.50.300">
    <property type="entry name" value="P-loop containing nucleotide triphosphate hydrolases"/>
    <property type="match status" value="1"/>
</dbReference>
<keyword evidence="3" id="KW-1185">Reference proteome</keyword>
<evidence type="ECO:0000259" key="1">
    <source>
        <dbReference type="Pfam" id="PF01637"/>
    </source>
</evidence>
<dbReference type="RefSeq" id="WP_149732550.1">
    <property type="nucleotide sequence ID" value="NZ_FMXB01000019.1"/>
</dbReference>
<gene>
    <name evidence="2" type="ORF">SAMN02910315_02061</name>
</gene>
<dbReference type="Pfam" id="PF01637">
    <property type="entry name" value="ATPase_2"/>
    <property type="match status" value="1"/>
</dbReference>
<dbReference type="GO" id="GO:0005524">
    <property type="term" value="F:ATP binding"/>
    <property type="evidence" value="ECO:0007669"/>
    <property type="project" value="InterPro"/>
</dbReference>
<proteinExistence type="predicted"/>
<dbReference type="EMBL" id="FMXB01000019">
    <property type="protein sequence ID" value="SDA67039.1"/>
    <property type="molecule type" value="Genomic_DNA"/>
</dbReference>
<dbReference type="InterPro" id="IPR027417">
    <property type="entry name" value="P-loop_NTPase"/>
</dbReference>
<feature type="domain" description="ATPase" evidence="1">
    <location>
        <begin position="16"/>
        <end position="279"/>
    </location>
</feature>
<dbReference type="OrthoDB" id="132045at2157"/>
<name>A0A1G5X9C9_9EURY</name>
<dbReference type="Pfam" id="PF13412">
    <property type="entry name" value="HTH_24"/>
    <property type="match status" value="1"/>
</dbReference>
<reference evidence="2 3" key="1">
    <citation type="submission" date="2016-10" db="EMBL/GenBank/DDBJ databases">
        <authorList>
            <person name="Varghese N."/>
            <person name="Submissions S."/>
        </authorList>
    </citation>
    <scope>NUCLEOTIDE SEQUENCE [LARGE SCALE GENOMIC DNA]</scope>
    <source>
        <strain evidence="2 3">DSM 16643</strain>
    </source>
</reference>
<dbReference type="InterPro" id="IPR036390">
    <property type="entry name" value="WH_DNA-bd_sf"/>
</dbReference>
<evidence type="ECO:0000313" key="2">
    <source>
        <dbReference type="EMBL" id="SDA67039.1"/>
    </source>
</evidence>
<accession>A0A1G5X9C9</accession>
<dbReference type="AlphaFoldDB" id="A0A1G5X9C9"/>
<evidence type="ECO:0000313" key="3">
    <source>
        <dbReference type="Proteomes" id="UP000323439"/>
    </source>
</evidence>
<dbReference type="InterPro" id="IPR036388">
    <property type="entry name" value="WH-like_DNA-bd_sf"/>
</dbReference>
<organism evidence="2 3">
    <name type="scientific">Methanobrevibacter millerae</name>
    <dbReference type="NCBI Taxonomy" id="230361"/>
    <lineage>
        <taxon>Archaea</taxon>
        <taxon>Methanobacteriati</taxon>
        <taxon>Methanobacteriota</taxon>
        <taxon>Methanomada group</taxon>
        <taxon>Methanobacteria</taxon>
        <taxon>Methanobacteriales</taxon>
        <taxon>Methanobacteriaceae</taxon>
        <taxon>Methanobrevibacter</taxon>
    </lineage>
</organism>